<comment type="caution">
    <text evidence="1">The sequence shown here is derived from an EMBL/GenBank/DDBJ whole genome shotgun (WGS) entry which is preliminary data.</text>
</comment>
<dbReference type="AlphaFoldDB" id="A0A0G0Z316"/>
<dbReference type="Proteomes" id="UP000033854">
    <property type="component" value="Unassembled WGS sequence"/>
</dbReference>
<sequence>MDNSSFAAKWQATTQKFLNTSDNLGKDIDPKILDTVIALNLLGVSTSQSCEGHLDRALAGPWIILGTPTDLEVETVKTQMNTVYQEANQIKTTKPNDFARDENYIQKMELYRELQKKTVVPTQKNIQKLIPLLEEFYQARQLPYLNRLIISSEDSPIPRLRNQGLYLQDIVANEARAANLLAFQEEMLAFTNFLKQKLQYTL</sequence>
<dbReference type="EMBL" id="LCDA01000002">
    <property type="protein sequence ID" value="KKS43147.1"/>
    <property type="molecule type" value="Genomic_DNA"/>
</dbReference>
<accession>A0A0G0Z316</accession>
<evidence type="ECO:0000313" key="1">
    <source>
        <dbReference type="EMBL" id="KKS43147.1"/>
    </source>
</evidence>
<gene>
    <name evidence="1" type="ORF">UV06_C0002G0049</name>
</gene>
<proteinExistence type="predicted"/>
<evidence type="ECO:0000313" key="2">
    <source>
        <dbReference type="Proteomes" id="UP000033854"/>
    </source>
</evidence>
<reference evidence="1 2" key="1">
    <citation type="journal article" date="2015" name="Nature">
        <title>rRNA introns, odd ribosomes, and small enigmatic genomes across a large radiation of phyla.</title>
        <authorList>
            <person name="Brown C.T."/>
            <person name="Hug L.A."/>
            <person name="Thomas B.C."/>
            <person name="Sharon I."/>
            <person name="Castelle C.J."/>
            <person name="Singh A."/>
            <person name="Wilkins M.J."/>
            <person name="Williams K.H."/>
            <person name="Banfield J.F."/>
        </authorList>
    </citation>
    <scope>NUCLEOTIDE SEQUENCE [LARGE SCALE GENOMIC DNA]</scope>
</reference>
<organism evidence="1 2">
    <name type="scientific">Candidatus Collierbacteria bacterium GW2011_GWA2_42_17</name>
    <dbReference type="NCBI Taxonomy" id="1618378"/>
    <lineage>
        <taxon>Bacteria</taxon>
        <taxon>Candidatus Collieribacteriota</taxon>
    </lineage>
</organism>
<protein>
    <submittedName>
        <fullName evidence="1">Uncharacterized protein</fullName>
    </submittedName>
</protein>
<name>A0A0G0Z316_9BACT</name>